<gene>
    <name evidence="3" type="ORF">JF50_16805</name>
</gene>
<sequence length="251" mass="26754">MNPPLQDKVALITGSAKNMGQAFALSLAQQGCDIVIHYHSESARTNAQDTAEKIIALGRRASVVQADLSCTAQVKNLFAQALEAFGKIDIVINNAGQVCKKAFIDYSESDFDALFNVNAKGAFFVMQEAAKTLQDNGRVINIGTSLLGAFTGNYALYAGSKAPVEHFTKALAKEVGARGITVNMICPGPVDTDFFHGQEDTDSVAYLSTASVAGRLGTIKDIVPMVDFLCSSQSQWTTGQILFVNGGFVSR</sequence>
<dbReference type="Gene3D" id="3.40.50.720">
    <property type="entry name" value="NAD(P)-binding Rossmann-like Domain"/>
    <property type="match status" value="1"/>
</dbReference>
<dbReference type="InterPro" id="IPR002347">
    <property type="entry name" value="SDR_fam"/>
</dbReference>
<name>A0A0C1MNA1_9GAMM</name>
<comment type="similarity">
    <text evidence="1">Belongs to the short-chain dehydrogenases/reductases (SDR) family.</text>
</comment>
<keyword evidence="2" id="KW-0560">Oxidoreductase</keyword>
<evidence type="ECO:0000313" key="4">
    <source>
        <dbReference type="Proteomes" id="UP000031327"/>
    </source>
</evidence>
<dbReference type="GO" id="GO:0016614">
    <property type="term" value="F:oxidoreductase activity, acting on CH-OH group of donors"/>
    <property type="evidence" value="ECO:0007669"/>
    <property type="project" value="UniProtKB-ARBA"/>
</dbReference>
<dbReference type="Proteomes" id="UP000031327">
    <property type="component" value="Unassembled WGS sequence"/>
</dbReference>
<protein>
    <submittedName>
        <fullName evidence="3">Short-chain dehydrogenase</fullName>
    </submittedName>
</protein>
<dbReference type="PRINTS" id="PR00080">
    <property type="entry name" value="SDRFAMILY"/>
</dbReference>
<dbReference type="NCBIfam" id="NF009385">
    <property type="entry name" value="PRK12744.1"/>
    <property type="match status" value="1"/>
</dbReference>
<dbReference type="RefSeq" id="WP_039610555.1">
    <property type="nucleotide sequence ID" value="NZ_JWIC01000007.1"/>
</dbReference>
<organism evidence="3 4">
    <name type="scientific">Pseudoalteromonas luteoviolacea</name>
    <dbReference type="NCBI Taxonomy" id="43657"/>
    <lineage>
        <taxon>Bacteria</taxon>
        <taxon>Pseudomonadati</taxon>
        <taxon>Pseudomonadota</taxon>
        <taxon>Gammaproteobacteria</taxon>
        <taxon>Alteromonadales</taxon>
        <taxon>Pseudoalteromonadaceae</taxon>
        <taxon>Pseudoalteromonas</taxon>
    </lineage>
</organism>
<dbReference type="EMBL" id="JWIC01000007">
    <property type="protein sequence ID" value="KID55983.1"/>
    <property type="molecule type" value="Genomic_DNA"/>
</dbReference>
<dbReference type="PRINTS" id="PR00081">
    <property type="entry name" value="GDHRDH"/>
</dbReference>
<dbReference type="PANTHER" id="PTHR48107">
    <property type="entry name" value="NADPH-DEPENDENT ALDEHYDE REDUCTASE-LIKE PROTEIN, CHLOROPLASTIC-RELATED"/>
    <property type="match status" value="1"/>
</dbReference>
<dbReference type="PANTHER" id="PTHR48107:SF7">
    <property type="entry name" value="RE15974P"/>
    <property type="match status" value="1"/>
</dbReference>
<dbReference type="FunFam" id="3.40.50.720:FF:000084">
    <property type="entry name" value="Short-chain dehydrogenase reductase"/>
    <property type="match status" value="1"/>
</dbReference>
<dbReference type="OrthoDB" id="20590at2"/>
<dbReference type="SUPFAM" id="SSF51735">
    <property type="entry name" value="NAD(P)-binding Rossmann-fold domains"/>
    <property type="match status" value="1"/>
</dbReference>
<dbReference type="Pfam" id="PF13561">
    <property type="entry name" value="adh_short_C2"/>
    <property type="match status" value="1"/>
</dbReference>
<accession>A0A0C1MNA1</accession>
<comment type="caution">
    <text evidence="3">The sequence shown here is derived from an EMBL/GenBank/DDBJ whole genome shotgun (WGS) entry which is preliminary data.</text>
</comment>
<dbReference type="AlphaFoldDB" id="A0A0C1MNA1"/>
<reference evidence="3 4" key="1">
    <citation type="submission" date="2014-12" db="EMBL/GenBank/DDBJ databases">
        <title>Draft Genome Sequence of Pseudoalteromonas luteoviolacea HI1.</title>
        <authorList>
            <person name="Asahina A.Y."/>
            <person name="Hadfield M.G."/>
        </authorList>
    </citation>
    <scope>NUCLEOTIDE SEQUENCE [LARGE SCALE GENOMIC DNA]</scope>
    <source>
        <strain evidence="3 4">HI1</strain>
    </source>
</reference>
<dbReference type="InterPro" id="IPR036291">
    <property type="entry name" value="NAD(P)-bd_dom_sf"/>
</dbReference>
<evidence type="ECO:0000256" key="1">
    <source>
        <dbReference type="ARBA" id="ARBA00006484"/>
    </source>
</evidence>
<proteinExistence type="inferred from homology"/>
<evidence type="ECO:0000313" key="3">
    <source>
        <dbReference type="EMBL" id="KID55983.1"/>
    </source>
</evidence>
<evidence type="ECO:0000256" key="2">
    <source>
        <dbReference type="ARBA" id="ARBA00023002"/>
    </source>
</evidence>